<evidence type="ECO:0000256" key="7">
    <source>
        <dbReference type="HAMAP-Rule" id="MF_01374"/>
    </source>
</evidence>
<dbReference type="InterPro" id="IPR035680">
    <property type="entry name" value="Clx_II_MBL"/>
</dbReference>
<feature type="binding site" evidence="7">
    <location>
        <position position="111"/>
    </location>
    <ligand>
        <name>Zn(2+)</name>
        <dbReference type="ChEBI" id="CHEBI:29105"/>
        <label>1</label>
    </ligand>
</feature>
<comment type="cofactor">
    <cofactor evidence="7">
        <name>Zn(2+)</name>
        <dbReference type="ChEBI" id="CHEBI:29105"/>
    </cofactor>
    <text evidence="7">Binds 2 Zn(2+) ions per subunit.</text>
</comment>
<dbReference type="Pfam" id="PF16123">
    <property type="entry name" value="HAGH_C"/>
    <property type="match status" value="1"/>
</dbReference>
<dbReference type="InterPro" id="IPR001279">
    <property type="entry name" value="Metallo-B-lactamas"/>
</dbReference>
<feature type="binding site" evidence="7">
    <location>
        <position position="58"/>
    </location>
    <ligand>
        <name>Zn(2+)</name>
        <dbReference type="ChEBI" id="CHEBI:29105"/>
        <label>2</label>
    </ligand>
</feature>
<keyword evidence="10" id="KW-1185">Reference proteome</keyword>
<feature type="binding site" evidence="7">
    <location>
        <position position="57"/>
    </location>
    <ligand>
        <name>Zn(2+)</name>
        <dbReference type="ChEBI" id="CHEBI:29105"/>
        <label>2</label>
    </ligand>
</feature>
<evidence type="ECO:0000256" key="4">
    <source>
        <dbReference type="ARBA" id="ARBA00022723"/>
    </source>
</evidence>
<comment type="function">
    <text evidence="7">Thiolesterase that catalyzes the hydrolysis of S-D-lactoyl-glutathione to form glutathione and D-lactic acid.</text>
</comment>
<comment type="subunit">
    <text evidence="7">Monomer.</text>
</comment>
<organism evidence="9 10">
    <name type="scientific">Aliikangiella maris</name>
    <dbReference type="NCBI Taxonomy" id="3162458"/>
    <lineage>
        <taxon>Bacteria</taxon>
        <taxon>Pseudomonadati</taxon>
        <taxon>Pseudomonadota</taxon>
        <taxon>Gammaproteobacteria</taxon>
        <taxon>Oceanospirillales</taxon>
        <taxon>Pleioneaceae</taxon>
        <taxon>Aliikangiella</taxon>
    </lineage>
</organism>
<evidence type="ECO:0000313" key="10">
    <source>
        <dbReference type="Proteomes" id="UP001548189"/>
    </source>
</evidence>
<evidence type="ECO:0000259" key="8">
    <source>
        <dbReference type="SMART" id="SM00849"/>
    </source>
</evidence>
<feature type="binding site" evidence="7">
    <location>
        <position position="134"/>
    </location>
    <ligand>
        <name>Zn(2+)</name>
        <dbReference type="ChEBI" id="CHEBI:29105"/>
        <label>2</label>
    </ligand>
</feature>
<dbReference type="Pfam" id="PF00753">
    <property type="entry name" value="Lactamase_B"/>
    <property type="match status" value="1"/>
</dbReference>
<evidence type="ECO:0000256" key="2">
    <source>
        <dbReference type="ARBA" id="ARBA00004963"/>
    </source>
</evidence>
<sequence length="260" mass="29098">MIAITPIQAFNDNYFWAVHNKKEAIIVDPGDAEPVKQFLTDNQLNLKSILITHHHWDHTNGVETLKSLSGATVYAPKSTKITVADIRCQDGDEITLLDGSLQLRIIEVPGHTLDHIAYFSAKNAQHANLLFPGDTLFSGGCGRVFEGTPTQMWQSLQKLASLPEDTLIYSAHEYTLSNLAFAKSVEPGNLQIHQHIKKVEQLRKQHQPSLPTVLGTEKAINPFLRAEIQQVIEFAQSQENQQPLTPSAVFKIIRQCKDNF</sequence>
<protein>
    <recommendedName>
        <fullName evidence="7">Hydroxyacylglutathione hydrolase</fullName>
        <ecNumber evidence="7">3.1.2.6</ecNumber>
    </recommendedName>
    <alternativeName>
        <fullName evidence="7">Glyoxalase II</fullName>
        <shortName evidence="7">Glx II</shortName>
    </alternativeName>
</protein>
<name>A0ABV2BRU1_9GAMM</name>
<evidence type="ECO:0000313" key="9">
    <source>
        <dbReference type="EMBL" id="MET1254671.1"/>
    </source>
</evidence>
<dbReference type="EMBL" id="JBEVCJ010000005">
    <property type="protein sequence ID" value="MET1254671.1"/>
    <property type="molecule type" value="Genomic_DNA"/>
</dbReference>
<evidence type="ECO:0000256" key="3">
    <source>
        <dbReference type="ARBA" id="ARBA00006759"/>
    </source>
</evidence>
<evidence type="ECO:0000256" key="6">
    <source>
        <dbReference type="ARBA" id="ARBA00022833"/>
    </source>
</evidence>
<dbReference type="EC" id="3.1.2.6" evidence="7"/>
<dbReference type="InterPro" id="IPR032282">
    <property type="entry name" value="HAGH_C"/>
</dbReference>
<proteinExistence type="inferred from homology"/>
<dbReference type="Gene3D" id="3.60.15.10">
    <property type="entry name" value="Ribonuclease Z/Hydroxyacylglutathione hydrolase-like"/>
    <property type="match status" value="1"/>
</dbReference>
<evidence type="ECO:0000256" key="5">
    <source>
        <dbReference type="ARBA" id="ARBA00022801"/>
    </source>
</evidence>
<dbReference type="SMART" id="SM00849">
    <property type="entry name" value="Lactamase_B"/>
    <property type="match status" value="1"/>
</dbReference>
<dbReference type="RefSeq" id="WP_353874251.1">
    <property type="nucleotide sequence ID" value="NZ_JBEVCJ010000005.1"/>
</dbReference>
<dbReference type="InterPro" id="IPR017782">
    <property type="entry name" value="Hydroxyacylglutathione_Hdrlase"/>
</dbReference>
<dbReference type="PANTHER" id="PTHR43705">
    <property type="entry name" value="HYDROXYACYLGLUTATHIONE HYDROLASE"/>
    <property type="match status" value="1"/>
</dbReference>
<gene>
    <name evidence="7 9" type="primary">gloB</name>
    <name evidence="9" type="ORF">ABVT43_05990</name>
</gene>
<feature type="binding site" evidence="7">
    <location>
        <position position="55"/>
    </location>
    <ligand>
        <name>Zn(2+)</name>
        <dbReference type="ChEBI" id="CHEBI:29105"/>
        <label>1</label>
    </ligand>
</feature>
<dbReference type="HAMAP" id="MF_01374">
    <property type="entry name" value="Glyoxalase_2"/>
    <property type="match status" value="1"/>
</dbReference>
<evidence type="ECO:0000256" key="1">
    <source>
        <dbReference type="ARBA" id="ARBA00001623"/>
    </source>
</evidence>
<feature type="domain" description="Metallo-beta-lactamase" evidence="8">
    <location>
        <begin position="12"/>
        <end position="172"/>
    </location>
</feature>
<dbReference type="CDD" id="cd07723">
    <property type="entry name" value="hydroxyacylglutathione_hydrolase_MBL-fold"/>
    <property type="match status" value="1"/>
</dbReference>
<feature type="binding site" evidence="7">
    <location>
        <position position="134"/>
    </location>
    <ligand>
        <name>Zn(2+)</name>
        <dbReference type="ChEBI" id="CHEBI:29105"/>
        <label>1</label>
    </ligand>
</feature>
<keyword evidence="6 7" id="KW-0862">Zinc</keyword>
<comment type="catalytic activity">
    <reaction evidence="1 7">
        <text>an S-(2-hydroxyacyl)glutathione + H2O = a 2-hydroxy carboxylate + glutathione + H(+)</text>
        <dbReference type="Rhea" id="RHEA:21864"/>
        <dbReference type="ChEBI" id="CHEBI:15377"/>
        <dbReference type="ChEBI" id="CHEBI:15378"/>
        <dbReference type="ChEBI" id="CHEBI:57925"/>
        <dbReference type="ChEBI" id="CHEBI:58896"/>
        <dbReference type="ChEBI" id="CHEBI:71261"/>
        <dbReference type="EC" id="3.1.2.6"/>
    </reaction>
</comment>
<comment type="caution">
    <text evidence="9">The sequence shown here is derived from an EMBL/GenBank/DDBJ whole genome shotgun (WGS) entry which is preliminary data.</text>
</comment>
<dbReference type="PIRSF" id="PIRSF005457">
    <property type="entry name" value="Glx"/>
    <property type="match status" value="1"/>
</dbReference>
<dbReference type="InterPro" id="IPR050110">
    <property type="entry name" value="Glyoxalase_II_hydrolase"/>
</dbReference>
<feature type="binding site" evidence="7">
    <location>
        <position position="53"/>
    </location>
    <ligand>
        <name>Zn(2+)</name>
        <dbReference type="ChEBI" id="CHEBI:29105"/>
        <label>1</label>
    </ligand>
</feature>
<dbReference type="SUPFAM" id="SSF56281">
    <property type="entry name" value="Metallo-hydrolase/oxidoreductase"/>
    <property type="match status" value="1"/>
</dbReference>
<dbReference type="InterPro" id="IPR036866">
    <property type="entry name" value="RibonucZ/Hydroxyglut_hydro"/>
</dbReference>
<keyword evidence="5 7" id="KW-0378">Hydrolase</keyword>
<dbReference type="GO" id="GO:0004416">
    <property type="term" value="F:hydroxyacylglutathione hydrolase activity"/>
    <property type="evidence" value="ECO:0007669"/>
    <property type="project" value="UniProtKB-EC"/>
</dbReference>
<dbReference type="PANTHER" id="PTHR43705:SF1">
    <property type="entry name" value="HYDROXYACYLGLUTATHIONE HYDROLASE GLOB"/>
    <property type="match status" value="1"/>
</dbReference>
<comment type="similarity">
    <text evidence="3 7">Belongs to the metallo-beta-lactamase superfamily. Glyoxalase II family.</text>
</comment>
<keyword evidence="4 7" id="KW-0479">Metal-binding</keyword>
<accession>A0ABV2BRU1</accession>
<reference evidence="9 10" key="1">
    <citation type="submission" date="2024-06" db="EMBL/GenBank/DDBJ databases">
        <authorList>
            <person name="Li F."/>
        </authorList>
    </citation>
    <scope>NUCLEOTIDE SEQUENCE [LARGE SCALE GENOMIC DNA]</scope>
    <source>
        <strain evidence="9 10">GXAS 311</strain>
    </source>
</reference>
<feature type="binding site" evidence="7">
    <location>
        <position position="172"/>
    </location>
    <ligand>
        <name>Zn(2+)</name>
        <dbReference type="ChEBI" id="CHEBI:29105"/>
        <label>2</label>
    </ligand>
</feature>
<dbReference type="Proteomes" id="UP001548189">
    <property type="component" value="Unassembled WGS sequence"/>
</dbReference>
<dbReference type="NCBIfam" id="TIGR03413">
    <property type="entry name" value="GSH_gloB"/>
    <property type="match status" value="1"/>
</dbReference>
<comment type="pathway">
    <text evidence="2 7">Secondary metabolite metabolism; methylglyoxal degradation; (R)-lactate from methylglyoxal: step 2/2.</text>
</comment>